<dbReference type="EMBL" id="CP003002">
    <property type="protein sequence ID" value="AEO54112.1"/>
    <property type="molecule type" value="Genomic_DNA"/>
</dbReference>
<dbReference type="InParanoid" id="G2Q114"/>
<dbReference type="AlphaFoldDB" id="G2Q114"/>
<feature type="compositionally biased region" description="Pro residues" evidence="1">
    <location>
        <begin position="34"/>
        <end position="51"/>
    </location>
</feature>
<dbReference type="GeneID" id="11505744"/>
<evidence type="ECO:0000256" key="1">
    <source>
        <dbReference type="SAM" id="MobiDB-lite"/>
    </source>
</evidence>
<dbReference type="KEGG" id="mtm:MYCTH_110470"/>
<reference evidence="2 3" key="1">
    <citation type="journal article" date="2011" name="Nat. Biotechnol.">
        <title>Comparative genomic analysis of the thermophilic biomass-degrading fungi Myceliophthora thermophila and Thielavia terrestris.</title>
        <authorList>
            <person name="Berka R.M."/>
            <person name="Grigoriev I.V."/>
            <person name="Otillar R."/>
            <person name="Salamov A."/>
            <person name="Grimwood J."/>
            <person name="Reid I."/>
            <person name="Ishmael N."/>
            <person name="John T."/>
            <person name="Darmond C."/>
            <person name="Moisan M.-C."/>
            <person name="Henrissat B."/>
            <person name="Coutinho P.M."/>
            <person name="Lombard V."/>
            <person name="Natvig D.O."/>
            <person name="Lindquist E."/>
            <person name="Schmutz J."/>
            <person name="Lucas S."/>
            <person name="Harris P."/>
            <person name="Powlowski J."/>
            <person name="Bellemare A."/>
            <person name="Taylor D."/>
            <person name="Butler G."/>
            <person name="de Vries R.P."/>
            <person name="Allijn I.E."/>
            <person name="van den Brink J."/>
            <person name="Ushinsky S."/>
            <person name="Storms R."/>
            <person name="Powell A.J."/>
            <person name="Paulsen I.T."/>
            <person name="Elbourne L.D.H."/>
            <person name="Baker S.E."/>
            <person name="Magnuson J."/>
            <person name="LaBoissiere S."/>
            <person name="Clutterbuck A.J."/>
            <person name="Martinez D."/>
            <person name="Wogulis M."/>
            <person name="de Leon A.L."/>
            <person name="Rey M.W."/>
            <person name="Tsang A."/>
        </authorList>
    </citation>
    <scope>NUCLEOTIDE SEQUENCE [LARGE SCALE GENOMIC DNA]</scope>
    <source>
        <strain evidence="3">ATCC 42464 / BCRC 31852 / DSM 1799</strain>
    </source>
</reference>
<evidence type="ECO:0000313" key="2">
    <source>
        <dbReference type="EMBL" id="AEO54112.1"/>
    </source>
</evidence>
<dbReference type="HOGENOM" id="CLU_2814208_0_0_1"/>
<evidence type="ECO:0000313" key="3">
    <source>
        <dbReference type="Proteomes" id="UP000007322"/>
    </source>
</evidence>
<accession>G2Q114</accession>
<name>G2Q114_THET4</name>
<sequence length="67" mass="7302">MNLNSASIGIRRYGDLVLSQEGGTQQPPQEDPRPPFYTRPRTPPRPNPPPTNAGEGQETDSSPNQTS</sequence>
<protein>
    <submittedName>
        <fullName evidence="2">Uncharacterized protein</fullName>
    </submittedName>
</protein>
<proteinExistence type="predicted"/>
<keyword evidence="3" id="KW-1185">Reference proteome</keyword>
<dbReference type="Proteomes" id="UP000007322">
    <property type="component" value="Chromosome 1"/>
</dbReference>
<dbReference type="RefSeq" id="XP_003659357.1">
    <property type="nucleotide sequence ID" value="XM_003659309.1"/>
</dbReference>
<dbReference type="VEuPathDB" id="FungiDB:MYCTH_110470"/>
<gene>
    <name evidence="2" type="ORF">MYCTH_110470</name>
</gene>
<feature type="region of interest" description="Disordered" evidence="1">
    <location>
        <begin position="1"/>
        <end position="67"/>
    </location>
</feature>
<organism evidence="2 3">
    <name type="scientific">Thermothelomyces thermophilus (strain ATCC 42464 / BCRC 31852 / DSM 1799)</name>
    <name type="common">Sporotrichum thermophile</name>
    <dbReference type="NCBI Taxonomy" id="573729"/>
    <lineage>
        <taxon>Eukaryota</taxon>
        <taxon>Fungi</taxon>
        <taxon>Dikarya</taxon>
        <taxon>Ascomycota</taxon>
        <taxon>Pezizomycotina</taxon>
        <taxon>Sordariomycetes</taxon>
        <taxon>Sordariomycetidae</taxon>
        <taxon>Sordariales</taxon>
        <taxon>Chaetomiaceae</taxon>
        <taxon>Thermothelomyces</taxon>
    </lineage>
</organism>